<dbReference type="InterPro" id="IPR047151">
    <property type="entry name" value="RNZ2-like"/>
</dbReference>
<keyword evidence="10" id="KW-0540">Nuclease</keyword>
<organism evidence="26 27">
    <name type="scientific">Elysia crispata</name>
    <name type="common">lettuce slug</name>
    <dbReference type="NCBI Taxonomy" id="231223"/>
    <lineage>
        <taxon>Eukaryota</taxon>
        <taxon>Metazoa</taxon>
        <taxon>Spiralia</taxon>
        <taxon>Lophotrochozoa</taxon>
        <taxon>Mollusca</taxon>
        <taxon>Gastropoda</taxon>
        <taxon>Heterobranchia</taxon>
        <taxon>Euthyneura</taxon>
        <taxon>Panpulmonata</taxon>
        <taxon>Sacoglossa</taxon>
        <taxon>Placobranchoidea</taxon>
        <taxon>Plakobranchidae</taxon>
        <taxon>Elysia</taxon>
    </lineage>
</organism>
<keyword evidence="11" id="KW-0479">Metal-binding</keyword>
<dbReference type="PANTHER" id="PTHR12553">
    <property type="entry name" value="ZINC PHOSPHODIESTERASE ELAC PROTEIN 2"/>
    <property type="match status" value="1"/>
</dbReference>
<keyword evidence="9" id="KW-0819">tRNA processing</keyword>
<feature type="compositionally biased region" description="Polar residues" evidence="24">
    <location>
        <begin position="126"/>
        <end position="136"/>
    </location>
</feature>
<dbReference type="GO" id="GO:1990180">
    <property type="term" value="P:mitochondrial tRNA 3'-end processing"/>
    <property type="evidence" value="ECO:0007669"/>
    <property type="project" value="TreeGrafter"/>
</dbReference>
<evidence type="ECO:0000256" key="24">
    <source>
        <dbReference type="SAM" id="MobiDB-lite"/>
    </source>
</evidence>
<evidence type="ECO:0000256" key="8">
    <source>
        <dbReference type="ARBA" id="ARBA00022553"/>
    </source>
</evidence>
<comment type="subcellular location">
    <subcellularLocation>
        <location evidence="4">Mitochondrion matrix</location>
    </subcellularLocation>
    <subcellularLocation>
        <location evidence="3">Nucleus</location>
    </subcellularLocation>
</comment>
<dbReference type="EC" id="3.1.26.11" evidence="6"/>
<evidence type="ECO:0000256" key="14">
    <source>
        <dbReference type="ARBA" id="ARBA00022833"/>
    </source>
</evidence>
<evidence type="ECO:0000256" key="21">
    <source>
        <dbReference type="ARBA" id="ARBA00032616"/>
    </source>
</evidence>
<keyword evidence="13" id="KW-0378">Hydrolase</keyword>
<dbReference type="SUPFAM" id="SSF56281">
    <property type="entry name" value="Metallo-hydrolase/oxidoreductase"/>
    <property type="match status" value="2"/>
</dbReference>
<evidence type="ECO:0000256" key="3">
    <source>
        <dbReference type="ARBA" id="ARBA00004123"/>
    </source>
</evidence>
<evidence type="ECO:0000256" key="11">
    <source>
        <dbReference type="ARBA" id="ARBA00022723"/>
    </source>
</evidence>
<comment type="caution">
    <text evidence="26">The sequence shown here is derived from an EMBL/GenBank/DDBJ whole genome shotgun (WGS) entry which is preliminary data.</text>
</comment>
<reference evidence="26" key="1">
    <citation type="journal article" date="2023" name="G3 (Bethesda)">
        <title>A reference genome for the long-term kleptoplast-retaining sea slug Elysia crispata morphotype clarki.</title>
        <authorList>
            <person name="Eastman K.E."/>
            <person name="Pendleton A.L."/>
            <person name="Shaikh M.A."/>
            <person name="Suttiyut T."/>
            <person name="Ogas R."/>
            <person name="Tomko P."/>
            <person name="Gavelis G."/>
            <person name="Widhalm J.R."/>
            <person name="Wisecaver J.H."/>
        </authorList>
    </citation>
    <scope>NUCLEOTIDE SEQUENCE</scope>
    <source>
        <strain evidence="26">ECLA1</strain>
    </source>
</reference>
<dbReference type="GO" id="GO:0005634">
    <property type="term" value="C:nucleus"/>
    <property type="evidence" value="ECO:0007669"/>
    <property type="project" value="UniProtKB-SubCell"/>
</dbReference>
<protein>
    <recommendedName>
        <fullName evidence="7">Zinc phosphodiesterase ELAC protein 2</fullName>
        <ecNumber evidence="6">3.1.26.11</ecNumber>
    </recommendedName>
    <alternativeName>
        <fullName evidence="21">ElaC homolog protein 2</fullName>
    </alternativeName>
    <alternativeName>
        <fullName evidence="19">Ribonuclease Z 2</fullName>
    </alternativeName>
    <alternativeName>
        <fullName evidence="20">tRNA 3 endonuclease 2</fullName>
    </alternativeName>
    <alternativeName>
        <fullName evidence="18">tRNase Z 2</fullName>
    </alternativeName>
</protein>
<evidence type="ECO:0000256" key="18">
    <source>
        <dbReference type="ARBA" id="ARBA00030689"/>
    </source>
</evidence>
<keyword evidence="27" id="KW-1185">Reference proteome</keyword>
<evidence type="ECO:0000259" key="25">
    <source>
        <dbReference type="Pfam" id="PF13691"/>
    </source>
</evidence>
<dbReference type="Pfam" id="PF23023">
    <property type="entry name" value="Anti-Pycsar_Apyc1"/>
    <property type="match status" value="1"/>
</dbReference>
<comment type="cofactor">
    <cofactor evidence="2">
        <name>Zn(2+)</name>
        <dbReference type="ChEBI" id="CHEBI:29105"/>
    </cofactor>
</comment>
<dbReference type="GO" id="GO:0042781">
    <property type="term" value="F:3'-tRNA processing endoribonuclease activity"/>
    <property type="evidence" value="ECO:0007669"/>
    <property type="project" value="UniProtKB-EC"/>
</dbReference>
<accession>A0AAE1A8Z3</accession>
<evidence type="ECO:0000256" key="10">
    <source>
        <dbReference type="ARBA" id="ARBA00022722"/>
    </source>
</evidence>
<evidence type="ECO:0000256" key="12">
    <source>
        <dbReference type="ARBA" id="ARBA00022759"/>
    </source>
</evidence>
<comment type="subunit">
    <text evidence="23">Homodimer. Interacts with PTCD1.</text>
</comment>
<evidence type="ECO:0000256" key="4">
    <source>
        <dbReference type="ARBA" id="ARBA00004305"/>
    </source>
</evidence>
<evidence type="ECO:0000256" key="23">
    <source>
        <dbReference type="ARBA" id="ARBA00047136"/>
    </source>
</evidence>
<evidence type="ECO:0000313" key="26">
    <source>
        <dbReference type="EMBL" id="KAK3782337.1"/>
    </source>
</evidence>
<dbReference type="PANTHER" id="PTHR12553:SF49">
    <property type="entry name" value="ZINC PHOSPHODIESTERASE ELAC PROTEIN 2"/>
    <property type="match status" value="1"/>
</dbReference>
<evidence type="ECO:0000256" key="1">
    <source>
        <dbReference type="ARBA" id="ARBA00000402"/>
    </source>
</evidence>
<dbReference type="GO" id="GO:0042645">
    <property type="term" value="C:mitochondrial nucleoid"/>
    <property type="evidence" value="ECO:0007669"/>
    <property type="project" value="UniProtKB-ARBA"/>
</dbReference>
<dbReference type="GO" id="GO:0046872">
    <property type="term" value="F:metal ion binding"/>
    <property type="evidence" value="ECO:0007669"/>
    <property type="project" value="UniProtKB-KW"/>
</dbReference>
<gene>
    <name evidence="26" type="ORF">RRG08_027885</name>
</gene>
<comment type="similarity">
    <text evidence="5">Belongs to the RNase Z family.</text>
</comment>
<evidence type="ECO:0000256" key="2">
    <source>
        <dbReference type="ARBA" id="ARBA00001947"/>
    </source>
</evidence>
<dbReference type="Pfam" id="PF13691">
    <property type="entry name" value="Lactamase_B_4"/>
    <property type="match status" value="1"/>
</dbReference>
<sequence length="784" mass="87496">MPKRKGEKVPAMAKKVKPSQMKVPSTVNIVVIGTGGPGTSHSLLVTTETARYMFNCGEGTQRLAAMSKGLRAAAYAKLSGLENIFITHKSWENTGGLLGLSMTLESQLNPESKVYMSKKKEDPSKKSVNTTPSAQITIHGPPGVEKIALMARKFSESTNLEIVKAEGLFTDPALSVQAIPFYEDQKLDLHQGAKKFKGNEQSLPETSVAYAYLCQPKPVMGKINVEKCVDAGITIGPMVGKLQRGETVTLDDGTVVKPEQVLDAVHSERRPFLVIECPNLRFMPSLTAHEGLSSRMSSHGEDSFAVVIHMSPEEVFTSEQYQAWMSRFCGTTKHLVLNRSAEEADLIRVRTHQAMLNIVSKDVFPILPSAQVASPNETKDISNENIFYACSGMHYVYRGKDLGFQCSPDDFDPAETQKACLNDIELREQLDRLNQSQTVPTLSENKDEQDLTVANGIHHLYPSMVFLGTGSSEPNKIRGQSCIVVQLSDDIVIILDCGEDSYGQLHRFYGQKEAKKLLQNVKAIFVSHMHGDHHLGLFSLLKERKKAFDVDKIPFTPVLLLAPIQMRRWLKFYHQEMESLSHLLRFVKHQTDLKTFADNFDLPSATFEDVVQELQLDEYIPVPVDHCKNAFGVVFKQGSGCTMVYSGDTRPCGNLVDAGMDCDILIHEATHEDALIAHAKVSKHSTFTEAMDVGSKMKAKHIILTHFSQRYPHMVPFFDMELPENVGIAFDNMQVCSRTLDTLPKLIPSLTALFSEKLQHLEIRRIKRTREQAEKQNQMEAQTS</sequence>
<proteinExistence type="inferred from homology"/>
<evidence type="ECO:0000256" key="20">
    <source>
        <dbReference type="ARBA" id="ARBA00032104"/>
    </source>
</evidence>
<dbReference type="FunFam" id="3.60.15.10:FF:000014">
    <property type="entry name" value="Zinc phosphodiesterase ELAC protein 2"/>
    <property type="match status" value="1"/>
</dbReference>
<feature type="domain" description="tRNase Z endonuclease" evidence="25">
    <location>
        <begin position="32"/>
        <end position="96"/>
    </location>
</feature>
<dbReference type="InterPro" id="IPR027794">
    <property type="entry name" value="tRNase_Z_dom"/>
</dbReference>
<evidence type="ECO:0000256" key="16">
    <source>
        <dbReference type="ARBA" id="ARBA00023128"/>
    </source>
</evidence>
<dbReference type="EMBL" id="JAWDGP010002514">
    <property type="protein sequence ID" value="KAK3782337.1"/>
    <property type="molecule type" value="Genomic_DNA"/>
</dbReference>
<dbReference type="InterPro" id="IPR036866">
    <property type="entry name" value="RibonucZ/Hydroxyglut_hydro"/>
</dbReference>
<evidence type="ECO:0000256" key="19">
    <source>
        <dbReference type="ARBA" id="ARBA00030729"/>
    </source>
</evidence>
<evidence type="ECO:0000256" key="9">
    <source>
        <dbReference type="ARBA" id="ARBA00022694"/>
    </source>
</evidence>
<dbReference type="Gene3D" id="3.60.15.10">
    <property type="entry name" value="Ribonuclease Z/Hydroxyacylglutathione hydrolase-like"/>
    <property type="match status" value="2"/>
</dbReference>
<evidence type="ECO:0000256" key="5">
    <source>
        <dbReference type="ARBA" id="ARBA00007823"/>
    </source>
</evidence>
<evidence type="ECO:0000256" key="7">
    <source>
        <dbReference type="ARBA" id="ARBA00013357"/>
    </source>
</evidence>
<keyword evidence="17" id="KW-0539">Nucleus</keyword>
<comment type="catalytic activity">
    <reaction evidence="1">
        <text>Endonucleolytic cleavage of RNA, removing extra 3' nucleotides from tRNA precursor, generating 3' termini of tRNAs. A 3'-hydroxy group is left at the tRNA terminus and a 5'-phosphoryl group is left at the trailer molecule.</text>
        <dbReference type="EC" id="3.1.26.11"/>
    </reaction>
</comment>
<dbReference type="AlphaFoldDB" id="A0AAE1A8Z3"/>
<evidence type="ECO:0000256" key="13">
    <source>
        <dbReference type="ARBA" id="ARBA00022801"/>
    </source>
</evidence>
<keyword evidence="15" id="KW-0809">Transit peptide</keyword>
<dbReference type="Proteomes" id="UP001283361">
    <property type="component" value="Unassembled WGS sequence"/>
</dbReference>
<evidence type="ECO:0000256" key="6">
    <source>
        <dbReference type="ARBA" id="ARBA00012477"/>
    </source>
</evidence>
<comment type="function">
    <text evidence="22">Zinc phosphodiesterase, which displays mitochondrial tRNA 3'-processing endonuclease activity. Involved in tRNA maturation, by removing a 3'-trailer from precursor tRNA. Associates with mitochondrial DNA complexes at the nucleoids to initiate RNA processing and ribosome assembly.</text>
</comment>
<keyword evidence="14" id="KW-0862">Zinc</keyword>
<evidence type="ECO:0000256" key="17">
    <source>
        <dbReference type="ARBA" id="ARBA00023242"/>
    </source>
</evidence>
<evidence type="ECO:0000313" key="27">
    <source>
        <dbReference type="Proteomes" id="UP001283361"/>
    </source>
</evidence>
<name>A0AAE1A8Z3_9GAST</name>
<dbReference type="CDD" id="cd07718">
    <property type="entry name" value="RNaseZ_ELAC1_ELAC2-C-term-like_MBL-fold"/>
    <property type="match status" value="1"/>
</dbReference>
<keyword evidence="16" id="KW-0496">Mitochondrion</keyword>
<evidence type="ECO:0000256" key="15">
    <source>
        <dbReference type="ARBA" id="ARBA00022946"/>
    </source>
</evidence>
<evidence type="ECO:0000256" key="22">
    <source>
        <dbReference type="ARBA" id="ARBA00046098"/>
    </source>
</evidence>
<feature type="region of interest" description="Disordered" evidence="24">
    <location>
        <begin position="117"/>
        <end position="137"/>
    </location>
</feature>
<keyword evidence="8" id="KW-0597">Phosphoprotein</keyword>
<keyword evidence="12" id="KW-0255">Endonuclease</keyword>